<keyword evidence="2" id="KW-0812">Transmembrane</keyword>
<protein>
    <submittedName>
        <fullName evidence="3">Uncharacterized protein</fullName>
    </submittedName>
</protein>
<feature type="region of interest" description="Disordered" evidence="1">
    <location>
        <begin position="121"/>
        <end position="149"/>
    </location>
</feature>
<dbReference type="EMBL" id="CP014226">
    <property type="protein sequence ID" value="AMD01662.1"/>
    <property type="molecule type" value="Genomic_DNA"/>
</dbReference>
<evidence type="ECO:0000256" key="1">
    <source>
        <dbReference type="SAM" id="MobiDB-lite"/>
    </source>
</evidence>
<sequence length="149" mass="16406">MLTTDSMSLLWLTYLGLSLVILVTGYLGLAFLPRILRLPITWAVAGILWVPTRFRLPLVEEGEFYTGMAPAVVVAAVAFLERNSAAMMSSALLVAAGAGLGIAVGLLQWWMLRPADEYAQIDDDDNNGRDGRDGRQSREPRERREPMIG</sequence>
<dbReference type="Proteomes" id="UP000063387">
    <property type="component" value="Chromosome"/>
</dbReference>
<dbReference type="OrthoDB" id="6182707at2"/>
<name>A0A120JWB9_9GAMM</name>
<keyword evidence="2" id="KW-0472">Membrane</keyword>
<dbReference type="AlphaFoldDB" id="A0A120JWB9"/>
<accession>A0A120JWB9</accession>
<keyword evidence="4" id="KW-1185">Reference proteome</keyword>
<organism evidence="3 4">
    <name type="scientific">Halomonas chromatireducens</name>
    <dbReference type="NCBI Taxonomy" id="507626"/>
    <lineage>
        <taxon>Bacteria</taxon>
        <taxon>Pseudomonadati</taxon>
        <taxon>Pseudomonadota</taxon>
        <taxon>Gammaproteobacteria</taxon>
        <taxon>Oceanospirillales</taxon>
        <taxon>Halomonadaceae</taxon>
        <taxon>Halomonas</taxon>
    </lineage>
</organism>
<evidence type="ECO:0000256" key="2">
    <source>
        <dbReference type="SAM" id="Phobius"/>
    </source>
</evidence>
<reference evidence="3 4" key="1">
    <citation type="journal article" date="2016" name="Genome Announc.">
        <title>Draft Genome Sequence of 'Halomonas chromatireducens' Strain AGD 8-3, a Haloalkaliphilic Chromate- and Selenite-Reducing Gammaproteobacterium.</title>
        <authorList>
            <person name="Sharko F.S."/>
            <person name="Shapovalova A.A."/>
            <person name="Tsygankova S.V."/>
            <person name="Komova A.V."/>
            <person name="Boulygina E.S."/>
            <person name="Teslyuk A.B."/>
            <person name="Gotovtsev P.M."/>
            <person name="Namsaraev Z.B."/>
            <person name="Khijniak T.V."/>
            <person name="Nedoluzhko A.V."/>
            <person name="Vasilov R.G."/>
        </authorList>
    </citation>
    <scope>NUCLEOTIDE SEQUENCE [LARGE SCALE GENOMIC DNA]</scope>
    <source>
        <strain evidence="3 4">AGD 8-3</strain>
    </source>
</reference>
<feature type="compositionally biased region" description="Basic and acidic residues" evidence="1">
    <location>
        <begin position="126"/>
        <end position="149"/>
    </location>
</feature>
<reference evidence="3 4" key="2">
    <citation type="submission" date="2016-02" db="EMBL/GenBank/DDBJ databases">
        <authorList>
            <person name="Wen L."/>
            <person name="He K."/>
            <person name="Yang H."/>
        </authorList>
    </citation>
    <scope>NUCLEOTIDE SEQUENCE [LARGE SCALE GENOMIC DNA]</scope>
    <source>
        <strain evidence="3 4">AGD 8-3</strain>
    </source>
</reference>
<proteinExistence type="predicted"/>
<dbReference type="RefSeq" id="WP_066449888.1">
    <property type="nucleotide sequence ID" value="NZ_CP014226.1"/>
</dbReference>
<dbReference type="KEGG" id="hco:LOKO_02602"/>
<keyword evidence="2" id="KW-1133">Transmembrane helix</keyword>
<feature type="transmembrane region" description="Helical" evidence="2">
    <location>
        <begin position="92"/>
        <end position="111"/>
    </location>
</feature>
<dbReference type="PATRIC" id="fig|507626.3.peg.2605"/>
<evidence type="ECO:0000313" key="3">
    <source>
        <dbReference type="EMBL" id="AMD01662.1"/>
    </source>
</evidence>
<evidence type="ECO:0000313" key="4">
    <source>
        <dbReference type="Proteomes" id="UP000063387"/>
    </source>
</evidence>
<gene>
    <name evidence="3" type="ORF">LOKO_02602</name>
</gene>
<dbReference type="STRING" id="507626.LOKO_02602"/>
<feature type="transmembrane region" description="Helical" evidence="2">
    <location>
        <begin position="6"/>
        <end position="28"/>
    </location>
</feature>